<gene>
    <name evidence="4" type="ORF">BN7_825</name>
</gene>
<dbReference type="InParanoid" id="K0KJN0"/>
<keyword evidence="5" id="KW-1185">Reference proteome</keyword>
<evidence type="ECO:0000313" key="4">
    <source>
        <dbReference type="EMBL" id="CCH41288.1"/>
    </source>
</evidence>
<dbReference type="AlphaFoldDB" id="K0KJN0"/>
<organism evidence="4 5">
    <name type="scientific">Wickerhamomyces ciferrii (strain ATCC 14091 / BCRC 22168 / CBS 111 / JCM 3599 / NBRC 0793 / NRRL Y-1031 F-60-10)</name>
    <name type="common">Yeast</name>
    <name type="synonym">Pichia ciferrii</name>
    <dbReference type="NCBI Taxonomy" id="1206466"/>
    <lineage>
        <taxon>Eukaryota</taxon>
        <taxon>Fungi</taxon>
        <taxon>Dikarya</taxon>
        <taxon>Ascomycota</taxon>
        <taxon>Saccharomycotina</taxon>
        <taxon>Saccharomycetes</taxon>
        <taxon>Phaffomycetales</taxon>
        <taxon>Wickerhamomycetaceae</taxon>
        <taxon>Wickerhamomyces</taxon>
    </lineage>
</organism>
<comment type="caution">
    <text evidence="4">The sequence shown here is derived from an EMBL/GenBank/DDBJ whole genome shotgun (WGS) entry which is preliminary data.</text>
</comment>
<feature type="domain" description="Bacterial surface antigen (D15)" evidence="3">
    <location>
        <begin position="131"/>
        <end position="490"/>
    </location>
</feature>
<name>K0KJN0_WICCF</name>
<dbReference type="HOGENOM" id="CLU_046878_0_0_1"/>
<dbReference type="InterPro" id="IPR000184">
    <property type="entry name" value="Bac_surfAg_D15"/>
</dbReference>
<reference evidence="4 5" key="1">
    <citation type="journal article" date="2012" name="Eukaryot. Cell">
        <title>Draft genome sequence of Wickerhamomyces ciferrii NRRL Y-1031 F-60-10.</title>
        <authorList>
            <person name="Schneider J."/>
            <person name="Andrea H."/>
            <person name="Blom J."/>
            <person name="Jaenicke S."/>
            <person name="Ruckert C."/>
            <person name="Schorsch C."/>
            <person name="Szczepanowski R."/>
            <person name="Farwick M."/>
            <person name="Goesmann A."/>
            <person name="Puhler A."/>
            <person name="Schaffer S."/>
            <person name="Tauch A."/>
            <person name="Kohler T."/>
            <person name="Brinkrolf K."/>
        </authorList>
    </citation>
    <scope>NUCLEOTIDE SEQUENCE [LARGE SCALE GENOMIC DNA]</scope>
    <source>
        <strain evidence="5">ATCC 14091 / BCRC 22168 / CBS 111 / JCM 3599 / NBRC 0793 / NRRL Y-1031 F-60-10</strain>
    </source>
</reference>
<evidence type="ECO:0000313" key="5">
    <source>
        <dbReference type="Proteomes" id="UP000009328"/>
    </source>
</evidence>
<evidence type="ECO:0000256" key="2">
    <source>
        <dbReference type="ARBA" id="ARBA00023136"/>
    </source>
</evidence>
<dbReference type="eggNOG" id="KOG2602">
    <property type="taxonomic scope" value="Eukaryota"/>
</dbReference>
<comment type="subcellular location">
    <subcellularLocation>
        <location evidence="1">Membrane</location>
    </subcellularLocation>
</comment>
<dbReference type="Gene3D" id="2.40.160.50">
    <property type="entry name" value="membrane protein fhac: a member of the omp85/tpsb transporter family"/>
    <property type="match status" value="1"/>
</dbReference>
<protein>
    <submittedName>
        <fullName evidence="4">Outer membrane protein assembly factor yaeT</fullName>
    </submittedName>
</protein>
<dbReference type="Proteomes" id="UP000009328">
    <property type="component" value="Unassembled WGS sequence"/>
</dbReference>
<keyword evidence="2" id="KW-0472">Membrane</keyword>
<dbReference type="EMBL" id="CAIF01000015">
    <property type="protein sequence ID" value="CCH41288.1"/>
    <property type="molecule type" value="Genomic_DNA"/>
</dbReference>
<evidence type="ECO:0000256" key="1">
    <source>
        <dbReference type="ARBA" id="ARBA00004370"/>
    </source>
</evidence>
<proteinExistence type="predicted"/>
<accession>K0KJN0</accession>
<evidence type="ECO:0000259" key="3">
    <source>
        <dbReference type="Pfam" id="PF01103"/>
    </source>
</evidence>
<dbReference type="Pfam" id="PF01103">
    <property type="entry name" value="Omp85"/>
    <property type="match status" value="1"/>
</dbReference>
<dbReference type="STRING" id="1206466.K0KJN0"/>
<dbReference type="GO" id="GO:0019867">
    <property type="term" value="C:outer membrane"/>
    <property type="evidence" value="ECO:0007669"/>
    <property type="project" value="InterPro"/>
</dbReference>
<sequence>MSADRLYEQLQHKEQLNTLNNQTTKPVELKKIEIEGGEFSDNYYNSLLNPILSTSQAIPLKDLNSELIKLREHLQYSGLFKDISINVDLDENSLIKISKNDFFHEKGESIPIIAKIKLNQIPQFKFSSYSTSTDYDASTGFRYLDPNFLKNASSLLIDINLNYDPLNKTLNKKIWDLTILTPFKNSPSYRAIFNPIISSIDAKSWASHTQFSRGGFLGIQKNLSLDKNNFILTNGVSIINRTIGDISNSASDSIRADAGDDVKIGIISNLKYDSIEKIGSFPINGVKFDLTNEFSGFNNSIDSISQNKEDSELNKFNKSVLKFENYKSFLNNNFTTLFDFQIGSIHSLDSNKSIHINDRFHLGGNESLKGFHLNSVGLKNGNDYIGGSSFFKTGLTFFSKIPNISNKSPLRLYNYINIGDNFNYNNNLEFLQKLTQNSGDLIKNSAISTGLGLAYKSPNAVLDLSYNFPLSDRSQDNAKPGLSFSVALNFF</sequence>